<evidence type="ECO:0000313" key="1">
    <source>
        <dbReference type="EMBL" id="VEP13480.1"/>
    </source>
</evidence>
<accession>A0A563VPZ6</accession>
<gene>
    <name evidence="1" type="ORF">H1P_200012</name>
</gene>
<dbReference type="EMBL" id="CAACVJ010000113">
    <property type="protein sequence ID" value="VEP13480.1"/>
    <property type="molecule type" value="Genomic_DNA"/>
</dbReference>
<sequence>MTYIRLGIFRRVETFRRNVSNAAWRTEEIDDLILAETAEKMLSQSKMVGNKMFAATLEKLANWEN</sequence>
<dbReference type="AlphaFoldDB" id="A0A563VPZ6"/>
<keyword evidence="2" id="KW-1185">Reference proteome</keyword>
<proteinExistence type="predicted"/>
<name>A0A563VPZ6_9CYAN</name>
<protein>
    <submittedName>
        <fullName evidence="1">Uncharacterized protein</fullName>
    </submittedName>
</protein>
<evidence type="ECO:0000313" key="2">
    <source>
        <dbReference type="Proteomes" id="UP000320055"/>
    </source>
</evidence>
<dbReference type="Proteomes" id="UP000320055">
    <property type="component" value="Unassembled WGS sequence"/>
</dbReference>
<organism evidence="1 2">
    <name type="scientific">Hyella patelloides LEGE 07179</name>
    <dbReference type="NCBI Taxonomy" id="945734"/>
    <lineage>
        <taxon>Bacteria</taxon>
        <taxon>Bacillati</taxon>
        <taxon>Cyanobacteriota</taxon>
        <taxon>Cyanophyceae</taxon>
        <taxon>Pleurocapsales</taxon>
        <taxon>Hyellaceae</taxon>
        <taxon>Hyella</taxon>
    </lineage>
</organism>
<reference evidence="1 2" key="1">
    <citation type="submission" date="2019-01" db="EMBL/GenBank/DDBJ databases">
        <authorList>
            <person name="Brito A."/>
        </authorList>
    </citation>
    <scope>NUCLEOTIDE SEQUENCE [LARGE SCALE GENOMIC DNA]</scope>
    <source>
        <strain evidence="1">1</strain>
    </source>
</reference>